<evidence type="ECO:0000313" key="9">
    <source>
        <dbReference type="Proteomes" id="UP000009073"/>
    </source>
</evidence>
<evidence type="ECO:0000256" key="2">
    <source>
        <dbReference type="ARBA" id="ARBA00022801"/>
    </source>
</evidence>
<evidence type="ECO:0000256" key="3">
    <source>
        <dbReference type="ARBA" id="ARBA00022806"/>
    </source>
</evidence>
<dbReference type="Proteomes" id="UP000009073">
    <property type="component" value="Chromosome"/>
</dbReference>
<dbReference type="PROSITE" id="PS51192">
    <property type="entry name" value="HELICASE_ATP_BIND_1"/>
    <property type="match status" value="1"/>
</dbReference>
<dbReference type="SMART" id="SM00490">
    <property type="entry name" value="HELICc"/>
    <property type="match status" value="1"/>
</dbReference>
<dbReference type="STRING" id="595494.Tola_1589"/>
<dbReference type="Gene3D" id="3.30.870.10">
    <property type="entry name" value="Endonuclease Chain A"/>
    <property type="match status" value="1"/>
</dbReference>
<keyword evidence="9" id="KW-1185">Reference proteome</keyword>
<dbReference type="GO" id="GO:0016787">
    <property type="term" value="F:hydrolase activity"/>
    <property type="evidence" value="ECO:0007669"/>
    <property type="project" value="UniProtKB-KW"/>
</dbReference>
<dbReference type="InterPro" id="IPR027417">
    <property type="entry name" value="P-loop_NTPase"/>
</dbReference>
<dbReference type="RefSeq" id="WP_015878671.1">
    <property type="nucleotide sequence ID" value="NC_012691.1"/>
</dbReference>
<organism evidence="8 9">
    <name type="scientific">Tolumonas auensis (strain DSM 9187 / NBRC 110442 / TA 4)</name>
    <dbReference type="NCBI Taxonomy" id="595494"/>
    <lineage>
        <taxon>Bacteria</taxon>
        <taxon>Pseudomonadati</taxon>
        <taxon>Pseudomonadota</taxon>
        <taxon>Gammaproteobacteria</taxon>
        <taxon>Aeromonadales</taxon>
        <taxon>Aeromonadaceae</taxon>
        <taxon>Tolumonas</taxon>
    </lineage>
</organism>
<sequence length="692" mass="78724">MTFKKINIPLFIKTTKENPNDVFFEPLLSSSVSYKVAVGYFSSKWIKDVAAGVAQFASNGGNACWLISPQLTKEDYNALLEGEVNSDLSERLFKKSFQELFDSLKEETLATISWLITDGILKFRIAVPCNNLDGIMHSKMGVFEDDYGNKVAFSGSYNLTGSAKGNWERIDVFSSYFSEESALRTQDIESDFDMMWNGYDRNLKVFTPSQSCLKPFLDFTQNTQRPYKKPCRFSIPKHFLNEKGEIRPYQIEAVNKWFKANGRGIFCMATGSGKTVTALSAVVKLADYVDNNQTNLFVLIVVPYIHLAMQWCDEITSFGFNPIKCFDGVSKWGQQLSQSLTSSLIQKRGITVAVCTNATFTSNSFRCFDSYFKKITSLLVADEMHNLGSPECLKLLPNDVNYRLGLSATPRRHNDDEGTQAIYDYFGDEVINFSLKDAINNHCLTKYFYYPTIVEFTAEEWDEYKELSIQLCRFIKIDSNGGFKFSDGAKPLLLKRARIINSMENKYKAFFEYVSKVGLNKHTLVYVGDTKEDGIRAVEYVTKRLGTEFDISCNKFTAETELLDRSAILKNFSLGKIDVIVAIKCLDEGVDVPSTQYAHILASSTNPREYIQRRGRVLRNSPNKEYAYIYDYIAVPPNSDMDGFSKGDLNIFRGLFKREIKRIEEFAELAVNYGDSLELFSKIRKKLGIYMS</sequence>
<name>C4LF33_TOLAT</name>
<dbReference type="GO" id="GO:0003677">
    <property type="term" value="F:DNA binding"/>
    <property type="evidence" value="ECO:0007669"/>
    <property type="project" value="InterPro"/>
</dbReference>
<feature type="domain" description="Helicase C-terminal" evidence="7">
    <location>
        <begin position="506"/>
        <end position="677"/>
    </location>
</feature>
<gene>
    <name evidence="8" type="ordered locus">Tola_1589</name>
</gene>
<dbReference type="GO" id="GO:0004386">
    <property type="term" value="F:helicase activity"/>
    <property type="evidence" value="ECO:0007669"/>
    <property type="project" value="UniProtKB-KW"/>
</dbReference>
<dbReference type="EMBL" id="CP001616">
    <property type="protein sequence ID" value="ACQ93200.1"/>
    <property type="molecule type" value="Genomic_DNA"/>
</dbReference>
<reference evidence="8 9" key="2">
    <citation type="journal article" date="2011" name="Stand. Genomic Sci.">
        <title>Complete genome sequence of Tolumonas auensis type strain (TA 4).</title>
        <authorList>
            <person name="Chertkov O."/>
            <person name="Copeland A."/>
            <person name="Lucas S."/>
            <person name="Lapidus A."/>
            <person name="Berry K.W."/>
            <person name="Detter J.C."/>
            <person name="Del Rio T.G."/>
            <person name="Hammon N."/>
            <person name="Dalin E."/>
            <person name="Tice H."/>
            <person name="Pitluck S."/>
            <person name="Richardson P."/>
            <person name="Bruce D."/>
            <person name="Goodwin L."/>
            <person name="Han C."/>
            <person name="Tapia R."/>
            <person name="Saunders E."/>
            <person name="Schmutz J."/>
            <person name="Brettin T."/>
            <person name="Larimer F."/>
            <person name="Land M."/>
            <person name="Hauser L."/>
            <person name="Spring S."/>
            <person name="Rohde M."/>
            <person name="Kyrpides N.C."/>
            <person name="Ivanova N."/>
            <person name="Goker M."/>
            <person name="Beller H.R."/>
            <person name="Klenk H.P."/>
            <person name="Woyke T."/>
        </authorList>
    </citation>
    <scope>NUCLEOTIDE SEQUENCE [LARGE SCALE GENOMIC DNA]</scope>
    <source>
        <strain evidence="9">DSM 9187 / TA4</strain>
    </source>
</reference>
<keyword evidence="3" id="KW-0347">Helicase</keyword>
<dbReference type="InterPro" id="IPR050615">
    <property type="entry name" value="ATP-dep_DNA_Helicase"/>
</dbReference>
<feature type="domain" description="Helicase ATP-binding" evidence="6">
    <location>
        <begin position="255"/>
        <end position="428"/>
    </location>
</feature>
<keyword evidence="4" id="KW-0067">ATP-binding</keyword>
<dbReference type="HOGENOM" id="CLU_024175_0_0_6"/>
<evidence type="ECO:0000256" key="1">
    <source>
        <dbReference type="ARBA" id="ARBA00022741"/>
    </source>
</evidence>
<dbReference type="InterPro" id="IPR001650">
    <property type="entry name" value="Helicase_C-like"/>
</dbReference>
<dbReference type="PROSITE" id="PS50035">
    <property type="entry name" value="PLD"/>
    <property type="match status" value="1"/>
</dbReference>
<accession>C4LF33</accession>
<dbReference type="OrthoDB" id="9803459at2"/>
<dbReference type="eggNOG" id="COG1061">
    <property type="taxonomic scope" value="Bacteria"/>
</dbReference>
<dbReference type="Gene3D" id="3.40.50.300">
    <property type="entry name" value="P-loop containing nucleotide triphosphate hydrolases"/>
    <property type="match status" value="2"/>
</dbReference>
<proteinExistence type="predicted"/>
<dbReference type="CDD" id="cd09179">
    <property type="entry name" value="PLDc_N_DEXD_a"/>
    <property type="match status" value="1"/>
</dbReference>
<evidence type="ECO:0000259" key="7">
    <source>
        <dbReference type="PROSITE" id="PS51194"/>
    </source>
</evidence>
<evidence type="ECO:0000256" key="4">
    <source>
        <dbReference type="ARBA" id="ARBA00022840"/>
    </source>
</evidence>
<dbReference type="Pfam" id="PF04851">
    <property type="entry name" value="ResIII"/>
    <property type="match status" value="1"/>
</dbReference>
<dbReference type="GO" id="GO:0005524">
    <property type="term" value="F:ATP binding"/>
    <property type="evidence" value="ECO:0007669"/>
    <property type="project" value="UniProtKB-KW"/>
</dbReference>
<feature type="domain" description="PLD phosphodiesterase" evidence="5">
    <location>
        <begin position="132"/>
        <end position="163"/>
    </location>
</feature>
<evidence type="ECO:0000259" key="5">
    <source>
        <dbReference type="PROSITE" id="PS50035"/>
    </source>
</evidence>
<dbReference type="PANTHER" id="PTHR11274:SF0">
    <property type="entry name" value="GENERAL TRANSCRIPTION AND DNA REPAIR FACTOR IIH HELICASE SUBUNIT XPB"/>
    <property type="match status" value="1"/>
</dbReference>
<dbReference type="InterPro" id="IPR014001">
    <property type="entry name" value="Helicase_ATP-bd"/>
</dbReference>
<dbReference type="SUPFAM" id="SSF52540">
    <property type="entry name" value="P-loop containing nucleoside triphosphate hydrolases"/>
    <property type="match status" value="1"/>
</dbReference>
<protein>
    <submittedName>
        <fullName evidence="8">Type III restriction protein res subunit</fullName>
    </submittedName>
</protein>
<keyword evidence="1" id="KW-0547">Nucleotide-binding</keyword>
<evidence type="ECO:0000313" key="8">
    <source>
        <dbReference type="EMBL" id="ACQ93200.1"/>
    </source>
</evidence>
<dbReference type="PANTHER" id="PTHR11274">
    <property type="entry name" value="RAD25/XP-B DNA REPAIR HELICASE"/>
    <property type="match status" value="1"/>
</dbReference>
<dbReference type="GO" id="GO:0006793">
    <property type="term" value="P:phosphorus metabolic process"/>
    <property type="evidence" value="ECO:0007669"/>
    <property type="project" value="UniProtKB-ARBA"/>
</dbReference>
<dbReference type="KEGG" id="tau:Tola_1589"/>
<dbReference type="CDD" id="cd17926">
    <property type="entry name" value="DEXHc_RE"/>
    <property type="match status" value="1"/>
</dbReference>
<keyword evidence="2" id="KW-0378">Hydrolase</keyword>
<dbReference type="AlphaFoldDB" id="C4LF33"/>
<dbReference type="Pfam" id="PF00271">
    <property type="entry name" value="Helicase_C"/>
    <property type="match status" value="1"/>
</dbReference>
<dbReference type="InterPro" id="IPR001736">
    <property type="entry name" value="PLipase_D/transphosphatidylase"/>
</dbReference>
<dbReference type="PROSITE" id="PS51194">
    <property type="entry name" value="HELICASE_CTER"/>
    <property type="match status" value="1"/>
</dbReference>
<evidence type="ECO:0000259" key="6">
    <source>
        <dbReference type="PROSITE" id="PS51192"/>
    </source>
</evidence>
<dbReference type="SMART" id="SM00487">
    <property type="entry name" value="DEXDc"/>
    <property type="match status" value="1"/>
</dbReference>
<reference evidence="9" key="1">
    <citation type="submission" date="2009-05" db="EMBL/GenBank/DDBJ databases">
        <title>Complete sequence of Tolumonas auensis DSM 9187.</title>
        <authorList>
            <consortium name="US DOE Joint Genome Institute"/>
            <person name="Lucas S."/>
            <person name="Copeland A."/>
            <person name="Lapidus A."/>
            <person name="Glavina del Rio T."/>
            <person name="Tice H."/>
            <person name="Bruce D."/>
            <person name="Goodwin L."/>
            <person name="Pitluck S."/>
            <person name="Chertkov O."/>
            <person name="Brettin T."/>
            <person name="Detter J.C."/>
            <person name="Han C."/>
            <person name="Larimer F."/>
            <person name="Land M."/>
            <person name="Hauser L."/>
            <person name="Kyrpides N."/>
            <person name="Mikhailova N."/>
            <person name="Spring S."/>
            <person name="Beller H."/>
        </authorList>
    </citation>
    <scope>NUCLEOTIDE SEQUENCE [LARGE SCALE GENOMIC DNA]</scope>
    <source>
        <strain evidence="9">DSM 9187 / TA4</strain>
    </source>
</reference>
<dbReference type="InterPro" id="IPR006935">
    <property type="entry name" value="Helicase/UvrB_N"/>
</dbReference>